<dbReference type="EMBL" id="CAAALY010001058">
    <property type="protein sequence ID" value="VEL07130.1"/>
    <property type="molecule type" value="Genomic_DNA"/>
</dbReference>
<protein>
    <submittedName>
        <fullName evidence="1">Uncharacterized protein</fullName>
    </submittedName>
</protein>
<proteinExistence type="predicted"/>
<reference evidence="1" key="1">
    <citation type="submission" date="2018-11" db="EMBL/GenBank/DDBJ databases">
        <authorList>
            <consortium name="Pathogen Informatics"/>
        </authorList>
    </citation>
    <scope>NUCLEOTIDE SEQUENCE</scope>
</reference>
<evidence type="ECO:0000313" key="2">
    <source>
        <dbReference type="Proteomes" id="UP000784294"/>
    </source>
</evidence>
<dbReference type="Proteomes" id="UP000784294">
    <property type="component" value="Unassembled WGS sequence"/>
</dbReference>
<name>A0A3S5FBM5_9PLAT</name>
<dbReference type="OrthoDB" id="6279537at2759"/>
<comment type="caution">
    <text evidence="1">The sequence shown here is derived from an EMBL/GenBank/DDBJ whole genome shotgun (WGS) entry which is preliminary data.</text>
</comment>
<evidence type="ECO:0000313" key="1">
    <source>
        <dbReference type="EMBL" id="VEL07130.1"/>
    </source>
</evidence>
<organism evidence="1 2">
    <name type="scientific">Protopolystoma xenopodis</name>
    <dbReference type="NCBI Taxonomy" id="117903"/>
    <lineage>
        <taxon>Eukaryota</taxon>
        <taxon>Metazoa</taxon>
        <taxon>Spiralia</taxon>
        <taxon>Lophotrochozoa</taxon>
        <taxon>Platyhelminthes</taxon>
        <taxon>Monogenea</taxon>
        <taxon>Polyopisthocotylea</taxon>
        <taxon>Polystomatidea</taxon>
        <taxon>Polystomatidae</taxon>
        <taxon>Protopolystoma</taxon>
    </lineage>
</organism>
<keyword evidence="2" id="KW-1185">Reference proteome</keyword>
<sequence>MGHLAIYAPGVVTIIDLLRSWLSAYRHLVLAPPALDPARLHRGHCLSTSPQEHLLPPPDFLPSLQLNNIMGKTLGSALTGASAQLGPILQPGAPKGSMPSPAATRAMLRLRHLIDPAKTPFYGDLYYGEGRKVSGLDEDSERLFNSHQVTCLNADSPYKTILFCLGDYSPQLST</sequence>
<gene>
    <name evidence="1" type="ORF">PXEA_LOCUS570</name>
</gene>
<accession>A0A3S5FBM5</accession>
<dbReference type="AlphaFoldDB" id="A0A3S5FBM5"/>